<accession>A0A5C6FIY8</accession>
<organism evidence="1 2">
    <name type="scientific">Crateriforma conspicua</name>
    <dbReference type="NCBI Taxonomy" id="2527996"/>
    <lineage>
        <taxon>Bacteria</taxon>
        <taxon>Pseudomonadati</taxon>
        <taxon>Planctomycetota</taxon>
        <taxon>Planctomycetia</taxon>
        <taxon>Planctomycetales</taxon>
        <taxon>Planctomycetaceae</taxon>
        <taxon>Crateriforma</taxon>
    </lineage>
</organism>
<dbReference type="Proteomes" id="UP000316476">
    <property type="component" value="Unassembled WGS sequence"/>
</dbReference>
<dbReference type="Gene3D" id="2.130.10.10">
    <property type="entry name" value="YVTN repeat-like/Quinoprotein amine dehydrogenase"/>
    <property type="match status" value="1"/>
</dbReference>
<comment type="caution">
    <text evidence="1">The sequence shown here is derived from an EMBL/GenBank/DDBJ whole genome shotgun (WGS) entry which is preliminary data.</text>
</comment>
<dbReference type="PROSITE" id="PS51257">
    <property type="entry name" value="PROKAR_LIPOPROTEIN"/>
    <property type="match status" value="1"/>
</dbReference>
<protein>
    <recommendedName>
        <fullName evidence="3">SMP-30/Gluconolaconase/LRE-like region</fullName>
    </recommendedName>
</protein>
<dbReference type="SUPFAM" id="SSF63825">
    <property type="entry name" value="YWTD domain"/>
    <property type="match status" value="1"/>
</dbReference>
<gene>
    <name evidence="1" type="ORF">V7x_36070</name>
</gene>
<sequence length="323" mass="34110">MRMDTNGWMAVRTSGWIGLWLACVLSASPTALADLIGITGGKVLVDGKARDLSSVLYRIDAATGMATMIGPTGFQNVGALAVHPLTGRIYAHRNDRTTQVGGQLLELDSQTGQAMLIGDTQIGVPDMTFDSSGNLYAWLQQGSFAGFGSLSRQLVRLDTSTAAVAPMQPSGLNVNQVGLAFAPDGTLYMKSGDPDASQPIVDQRGALFTLDASTGLGTFQTWLSGEPANALTFGPGGHAFTVDRNTGESVLQTIDLQTGELTNIGSIRDASTGDLLQITSIAGATAVPEPQTWGFILVMSASFFRSRHHRPKVASRLPRRGVR</sequence>
<dbReference type="RefSeq" id="WP_146414692.1">
    <property type="nucleotide sequence ID" value="NZ_SJPZ01000002.1"/>
</dbReference>
<reference evidence="1 2" key="1">
    <citation type="submission" date="2019-02" db="EMBL/GenBank/DDBJ databases">
        <title>Deep-cultivation of Planctomycetes and their phenomic and genomic characterization uncovers novel biology.</title>
        <authorList>
            <person name="Wiegand S."/>
            <person name="Jogler M."/>
            <person name="Boedeker C."/>
            <person name="Pinto D."/>
            <person name="Vollmers J."/>
            <person name="Rivas-Marin E."/>
            <person name="Kohn T."/>
            <person name="Peeters S.H."/>
            <person name="Heuer A."/>
            <person name="Rast P."/>
            <person name="Oberbeckmann S."/>
            <person name="Bunk B."/>
            <person name="Jeske O."/>
            <person name="Meyerdierks A."/>
            <person name="Storesund J.E."/>
            <person name="Kallscheuer N."/>
            <person name="Luecker S."/>
            <person name="Lage O.M."/>
            <person name="Pohl T."/>
            <person name="Merkel B.J."/>
            <person name="Hornburger P."/>
            <person name="Mueller R.-W."/>
            <person name="Bruemmer F."/>
            <person name="Labrenz M."/>
            <person name="Spormann A.M."/>
            <person name="Op Den Camp H."/>
            <person name="Overmann J."/>
            <person name="Amann R."/>
            <person name="Jetten M.S.M."/>
            <person name="Mascher T."/>
            <person name="Medema M.H."/>
            <person name="Devos D.P."/>
            <person name="Kaster A.-K."/>
            <person name="Ovreas L."/>
            <person name="Rohde M."/>
            <person name="Galperin M.Y."/>
            <person name="Jogler C."/>
        </authorList>
    </citation>
    <scope>NUCLEOTIDE SEQUENCE [LARGE SCALE GENOMIC DNA]</scope>
    <source>
        <strain evidence="1 2">V7</strain>
    </source>
</reference>
<evidence type="ECO:0000313" key="2">
    <source>
        <dbReference type="Proteomes" id="UP000316476"/>
    </source>
</evidence>
<proteinExistence type="predicted"/>
<dbReference type="InterPro" id="IPR015943">
    <property type="entry name" value="WD40/YVTN_repeat-like_dom_sf"/>
</dbReference>
<evidence type="ECO:0008006" key="3">
    <source>
        <dbReference type="Google" id="ProtNLM"/>
    </source>
</evidence>
<evidence type="ECO:0000313" key="1">
    <source>
        <dbReference type="EMBL" id="TWU61917.1"/>
    </source>
</evidence>
<name>A0A5C6FIY8_9PLAN</name>
<dbReference type="AlphaFoldDB" id="A0A5C6FIY8"/>
<dbReference type="OrthoDB" id="268105at2"/>
<dbReference type="EMBL" id="SJPZ01000002">
    <property type="protein sequence ID" value="TWU61917.1"/>
    <property type="molecule type" value="Genomic_DNA"/>
</dbReference>